<keyword evidence="1" id="KW-1133">Transmembrane helix</keyword>
<protein>
    <submittedName>
        <fullName evidence="2">Zn-dependent hydrolases of the beta-lactamase fold protein</fullName>
    </submittedName>
</protein>
<organism evidence="2 4">
    <name type="scientific">Pectobacterium parmentieri</name>
    <dbReference type="NCBI Taxonomy" id="1905730"/>
    <lineage>
        <taxon>Bacteria</taxon>
        <taxon>Pseudomonadati</taxon>
        <taxon>Pseudomonadota</taxon>
        <taxon>Gammaproteobacteria</taxon>
        <taxon>Enterobacterales</taxon>
        <taxon>Pectobacteriaceae</taxon>
        <taxon>Pectobacterium</taxon>
    </lineage>
</organism>
<name>A0A0H3I472_PECPM</name>
<sequence>MEDKNQDIKCRPALQASLIQQTLASWRFFLLFSAPPFMWGLFIVQMSLPGIFIVFLCGIVWFGCWRLWLDERYFRFISEENNEIAGEVLHFIWCREKLQQRTFADRQRGALNLFRHTMRLTGMLWVVWLMVGLWVI</sequence>
<evidence type="ECO:0000313" key="4">
    <source>
        <dbReference type="Proteomes" id="UP000008044"/>
    </source>
</evidence>
<dbReference type="Proteomes" id="UP001194579">
    <property type="component" value="Unassembled WGS sequence"/>
</dbReference>
<accession>A0A0H3I472</accession>
<feature type="transmembrane region" description="Helical" evidence="1">
    <location>
        <begin position="24"/>
        <end position="44"/>
    </location>
</feature>
<dbReference type="KEGG" id="pec:W5S_2307"/>
<dbReference type="STRING" id="1905730.W5S_2307"/>
<keyword evidence="1" id="KW-0812">Transmembrane</keyword>
<reference evidence="3" key="4">
    <citation type="submission" date="2024-05" db="EMBL/GenBank/DDBJ databases">
        <title>Identification of Pectobacterium versatile causing blackleg of potato from New York State with a whole genome sequencing approach.</title>
        <authorList>
            <person name="Ma X."/>
            <person name="Swingle B."/>
        </authorList>
    </citation>
    <scope>NUCLEOTIDE SEQUENCE</scope>
    <source>
        <strain evidence="3">NY1588A</strain>
    </source>
</reference>
<dbReference type="EMBL" id="CP003415">
    <property type="protein sequence ID" value="AFI90395.1"/>
    <property type="molecule type" value="Genomic_DNA"/>
</dbReference>
<feature type="transmembrane region" description="Helical" evidence="1">
    <location>
        <begin position="50"/>
        <end position="69"/>
    </location>
</feature>
<reference evidence="2" key="2">
    <citation type="submission" date="2012-03" db="EMBL/GenBank/DDBJ databases">
        <authorList>
            <person name="Koskinen P."/>
            <person name="Laine P."/>
            <person name="Niemi O."/>
            <person name="Nykyri J."/>
            <person name="Harjunpaa H."/>
            <person name="Auvinen P."/>
            <person name="Paulin L."/>
            <person name="Pirhonen M."/>
            <person name="Palva T."/>
            <person name="Holm L."/>
        </authorList>
    </citation>
    <scope>NUCLEOTIDE SEQUENCE</scope>
    <source>
        <strain evidence="2">SCC3193</strain>
    </source>
</reference>
<dbReference type="AlphaFoldDB" id="A0A0H3I472"/>
<dbReference type="RefSeq" id="WP_014699978.1">
    <property type="nucleotide sequence ID" value="NC_017845.1"/>
</dbReference>
<dbReference type="eggNOG" id="ENOG5032NC8">
    <property type="taxonomic scope" value="Bacteria"/>
</dbReference>
<dbReference type="HOGENOM" id="CLU_157279_0_0_6"/>
<keyword evidence="2" id="KW-0378">Hydrolase</keyword>
<gene>
    <name evidence="2" type="ordered locus">W5S_2307</name>
    <name evidence="3" type="ORF">F6Q06_10025</name>
</gene>
<dbReference type="GO" id="GO:0016787">
    <property type="term" value="F:hydrolase activity"/>
    <property type="evidence" value="ECO:0007669"/>
    <property type="project" value="UniProtKB-KW"/>
</dbReference>
<dbReference type="Proteomes" id="UP000008044">
    <property type="component" value="Chromosome"/>
</dbReference>
<keyword evidence="5" id="KW-1185">Reference proteome</keyword>
<keyword evidence="1" id="KW-0472">Membrane</keyword>
<dbReference type="EMBL" id="WABS01000017">
    <property type="protein sequence ID" value="MBI0554823.1"/>
    <property type="molecule type" value="Genomic_DNA"/>
</dbReference>
<evidence type="ECO:0000313" key="5">
    <source>
        <dbReference type="Proteomes" id="UP001194579"/>
    </source>
</evidence>
<evidence type="ECO:0000256" key="1">
    <source>
        <dbReference type="SAM" id="Phobius"/>
    </source>
</evidence>
<feature type="transmembrane region" description="Helical" evidence="1">
    <location>
        <begin position="116"/>
        <end position="135"/>
    </location>
</feature>
<proteinExistence type="predicted"/>
<evidence type="ECO:0000313" key="3">
    <source>
        <dbReference type="EMBL" id="MBI0554823.1"/>
    </source>
</evidence>
<evidence type="ECO:0000313" key="2">
    <source>
        <dbReference type="EMBL" id="AFI90395.1"/>
    </source>
</evidence>
<reference evidence="5" key="3">
    <citation type="submission" date="2023-07" db="EMBL/GenBank/DDBJ databases">
        <title>Identification of Pectobacterium versatile causing blackleg of potato from New York State with a whole genome sequencing approach.</title>
        <authorList>
            <person name="Ma X."/>
            <person name="Swingle B."/>
        </authorList>
    </citation>
    <scope>NUCLEOTIDE SEQUENCE [LARGE SCALE GENOMIC DNA]</scope>
    <source>
        <strain evidence="5">NY1588A</strain>
    </source>
</reference>
<reference evidence="2 4" key="1">
    <citation type="journal article" date="2012" name="J. Bacteriol.">
        <title>Genome sequence of Pectobacterium sp. strain SCC3193.</title>
        <authorList>
            <person name="Koskinen J.P."/>
            <person name="Laine P."/>
            <person name="Niemi O."/>
            <person name="Nykyri J."/>
            <person name="Harjunpaa H."/>
            <person name="Auvinen P."/>
            <person name="Paulin L."/>
            <person name="Pirhonen M."/>
            <person name="Palva T."/>
            <person name="Holm L."/>
        </authorList>
    </citation>
    <scope>NUCLEOTIDE SEQUENCE [LARGE SCALE GENOMIC DNA]</scope>
    <source>
        <strain evidence="2 4">SCC3193</strain>
    </source>
</reference>